<sequence>MVENNSIEINSPQSTDVVDDYGQYHVDNQLEMCSILKSLMLKPDVITAYYDDTMQNFILTSVLAVDTKKRNFILDISSDETRNNIFVNSNRVICKTKCKNVRVEFSIMDLKATKLNDENAFLCPLPQNILYLQRREFYRAAIPLGDKISCRILGSQSNPSKSLTLSDISSGGIGLNEPNKSTSYELFEQSKQCEIDFGELGTINFAIELRSIKNIKLNNNSEVKRLGYKFVDLHTPDNAIIQRYIHSIDIRKKQSK</sequence>
<keyword evidence="2" id="KW-0975">Bacterial flagellum</keyword>
<keyword evidence="1" id="KW-0547">Nucleotide-binding</keyword>
<dbReference type="Gene3D" id="2.40.10.220">
    <property type="entry name" value="predicted glycosyltransferase like domains"/>
    <property type="match status" value="1"/>
</dbReference>
<reference evidence="5" key="1">
    <citation type="submission" date="2018-06" db="EMBL/GenBank/DDBJ databases">
        <authorList>
            <person name="Zhirakovskaya E."/>
        </authorList>
    </citation>
    <scope>NUCLEOTIDE SEQUENCE</scope>
</reference>
<accession>A0A3B0ZU97</accession>
<dbReference type="Gene3D" id="2.30.110.10">
    <property type="entry name" value="Electron Transport, Fmn-binding Protein, Chain A"/>
    <property type="match status" value="1"/>
</dbReference>
<dbReference type="GO" id="GO:0071945">
    <property type="term" value="P:regulation of bacterial-type flagellum-dependent cell motility by regulation of motor speed"/>
    <property type="evidence" value="ECO:0007669"/>
    <property type="project" value="InterPro"/>
</dbReference>
<dbReference type="Pfam" id="PF07238">
    <property type="entry name" value="PilZ"/>
    <property type="match status" value="1"/>
</dbReference>
<evidence type="ECO:0000256" key="2">
    <source>
        <dbReference type="ARBA" id="ARBA00023143"/>
    </source>
</evidence>
<feature type="domain" description="Type III secretion system flagellar brake protein YcgR PilZN" evidence="4">
    <location>
        <begin position="24"/>
        <end position="130"/>
    </location>
</feature>
<protein>
    <recommendedName>
        <fullName evidence="6">Flagellar brake protein YcgR</fullName>
    </recommendedName>
</protein>
<evidence type="ECO:0008006" key="6">
    <source>
        <dbReference type="Google" id="ProtNLM"/>
    </source>
</evidence>
<dbReference type="GO" id="GO:0035438">
    <property type="term" value="F:cyclic-di-GMP binding"/>
    <property type="evidence" value="ECO:0007669"/>
    <property type="project" value="InterPro"/>
</dbReference>
<organism evidence="5">
    <name type="scientific">hydrothermal vent metagenome</name>
    <dbReference type="NCBI Taxonomy" id="652676"/>
    <lineage>
        <taxon>unclassified sequences</taxon>
        <taxon>metagenomes</taxon>
        <taxon>ecological metagenomes</taxon>
    </lineage>
</organism>
<dbReference type="Pfam" id="PF07317">
    <property type="entry name" value="PilZN"/>
    <property type="match status" value="1"/>
</dbReference>
<evidence type="ECO:0000313" key="5">
    <source>
        <dbReference type="EMBL" id="VAW95301.1"/>
    </source>
</evidence>
<dbReference type="AlphaFoldDB" id="A0A3B0ZU97"/>
<dbReference type="InterPro" id="IPR009875">
    <property type="entry name" value="PilZ_domain"/>
</dbReference>
<dbReference type="EMBL" id="UOFS01000022">
    <property type="protein sequence ID" value="VAW95301.1"/>
    <property type="molecule type" value="Genomic_DNA"/>
</dbReference>
<name>A0A3B0ZU97_9ZZZZ</name>
<proteinExistence type="inferred from homology"/>
<evidence type="ECO:0000256" key="1">
    <source>
        <dbReference type="ARBA" id="ARBA00022741"/>
    </source>
</evidence>
<dbReference type="HAMAP" id="MF_01457">
    <property type="entry name" value="YcgR"/>
    <property type="match status" value="1"/>
</dbReference>
<feature type="domain" description="PilZ" evidence="3">
    <location>
        <begin position="133"/>
        <end position="245"/>
    </location>
</feature>
<evidence type="ECO:0000259" key="4">
    <source>
        <dbReference type="Pfam" id="PF07317"/>
    </source>
</evidence>
<evidence type="ECO:0000259" key="3">
    <source>
        <dbReference type="Pfam" id="PF07238"/>
    </source>
</evidence>
<dbReference type="InterPro" id="IPR012349">
    <property type="entry name" value="Split_barrel_FMN-bd"/>
</dbReference>
<dbReference type="InterPro" id="IPR023787">
    <property type="entry name" value="T3SS_YcgR"/>
</dbReference>
<dbReference type="InterPro" id="IPR009926">
    <property type="entry name" value="T3SS_YcgR_PilZN"/>
</dbReference>
<gene>
    <name evidence="5" type="ORF">MNBD_GAMMA22-29</name>
</gene>